<dbReference type="EMBL" id="FBWH01000042">
    <property type="protein sequence ID" value="CUX58508.1"/>
    <property type="molecule type" value="Genomic_DNA"/>
</dbReference>
<proteinExistence type="predicted"/>
<evidence type="ECO:0008006" key="3">
    <source>
        <dbReference type="Google" id="ProtNLM"/>
    </source>
</evidence>
<dbReference type="InterPro" id="IPR046904">
    <property type="entry name" value="ABC-3C_MC2"/>
</dbReference>
<organism evidence="1 2">
    <name type="scientific">Agrobacterium genomosp. 13 str. CFBP 6927</name>
    <dbReference type="NCBI Taxonomy" id="1183428"/>
    <lineage>
        <taxon>Bacteria</taxon>
        <taxon>Pseudomonadati</taxon>
        <taxon>Pseudomonadota</taxon>
        <taxon>Alphaproteobacteria</taxon>
        <taxon>Hyphomicrobiales</taxon>
        <taxon>Rhizobiaceae</taxon>
        <taxon>Rhizobium/Agrobacterium group</taxon>
        <taxon>Agrobacterium</taxon>
        <taxon>Agrobacterium tumefaciens complex</taxon>
    </lineage>
</organism>
<protein>
    <recommendedName>
        <fullName evidence="3">Threonine efflux protein</fullName>
    </recommendedName>
</protein>
<dbReference type="Proteomes" id="UP000191812">
    <property type="component" value="Unassembled WGS sequence"/>
</dbReference>
<dbReference type="RefSeq" id="WP_080837213.1">
    <property type="nucleotide sequence ID" value="NZ_LT009757.1"/>
</dbReference>
<evidence type="ECO:0000313" key="1">
    <source>
        <dbReference type="EMBL" id="CUX58508.1"/>
    </source>
</evidence>
<gene>
    <name evidence="1" type="ORF">AGR13a_Lc30123</name>
</gene>
<accession>A0ABM9VLE5</accession>
<sequence>MTNAALAETRPQPPRLFNTPVECGFRLLFILSASKPALFDVQRLISYDYLVVHSGDVDRSRPSLHPAVPNRGVEWIIKRQIVNTGLSLMCARELVVRHMTDRGIYYSGSDLTSAFVGLLKTSYAEGLRDRAKWVAERFDSYTDDRLQAYMADQVGKWGAEFDALAAVKDIVL</sequence>
<comment type="caution">
    <text evidence="1">The sequence shown here is derived from an EMBL/GenBank/DDBJ whole genome shotgun (WGS) entry which is preliminary data.</text>
</comment>
<reference evidence="1 2" key="1">
    <citation type="submission" date="2016-01" db="EMBL/GenBank/DDBJ databases">
        <authorList>
            <person name="Regsiter A."/>
            <person name="william w."/>
        </authorList>
    </citation>
    <scope>NUCLEOTIDE SEQUENCE [LARGE SCALE GENOMIC DNA]</scope>
    <source>
        <strain evidence="1 2">CFBP 6927</strain>
    </source>
</reference>
<keyword evidence="2" id="KW-1185">Reference proteome</keyword>
<dbReference type="Pfam" id="PF20288">
    <property type="entry name" value="MC2"/>
    <property type="match status" value="1"/>
</dbReference>
<evidence type="ECO:0000313" key="2">
    <source>
        <dbReference type="Proteomes" id="UP000191812"/>
    </source>
</evidence>
<name>A0ABM9VLE5_9HYPH</name>